<accession>C7GAN6</accession>
<name>C7GAN6_9FIRM</name>
<feature type="domain" description="DUF4130" evidence="1">
    <location>
        <begin position="141"/>
        <end position="306"/>
    </location>
</feature>
<protein>
    <submittedName>
        <fullName evidence="2">Putative DNA metabolism protein</fullName>
    </submittedName>
</protein>
<dbReference type="EMBL" id="ABYJ02000094">
    <property type="protein sequence ID" value="EEV01054.1"/>
    <property type="molecule type" value="Genomic_DNA"/>
</dbReference>
<dbReference type="Pfam" id="PF13566">
    <property type="entry name" value="DUF4130"/>
    <property type="match status" value="1"/>
</dbReference>
<dbReference type="Proteomes" id="UP000004828">
    <property type="component" value="Unassembled WGS sequence"/>
</dbReference>
<dbReference type="NCBIfam" id="TIGR03915">
    <property type="entry name" value="SAM_7_link_chp"/>
    <property type="match status" value="1"/>
</dbReference>
<organism evidence="2 3">
    <name type="scientific">Roseburia intestinalis L1-82</name>
    <dbReference type="NCBI Taxonomy" id="536231"/>
    <lineage>
        <taxon>Bacteria</taxon>
        <taxon>Bacillati</taxon>
        <taxon>Bacillota</taxon>
        <taxon>Clostridia</taxon>
        <taxon>Lachnospirales</taxon>
        <taxon>Lachnospiraceae</taxon>
        <taxon>Roseburia</taxon>
    </lineage>
</organism>
<sequence length="310" mass="35253">MLTHKLEMQMKTLFSLKNSARMGINMYTFICEDSPNGIFSGIYDAWDFKVNQNKKYPAGSTATDTSSRIYPHACSHEDIHVVCHEPDNYQLFYEYIHVETSTEKSDKVARTIQCRLGSEFYDAILNAILSIVPAKKNDLDKADAIYHTLVLGLNTAAGARAIHDLSNPYVHRLFTLSRATANEAHHLLGFLRFSELENGVLFSTIHPKNNALPILAEHFTDRLPQENFMIYDENRQLAAVHAAGKNFMLVDASGIDQDLLKRTSEKESAYQKLWLAFFDQIAIQARINPKLQAQNIPKRFWSDTPELAKK</sequence>
<dbReference type="AlphaFoldDB" id="C7GAN6"/>
<gene>
    <name evidence="2" type="ORF">ROSINTL182_06966</name>
</gene>
<evidence type="ECO:0000313" key="2">
    <source>
        <dbReference type="EMBL" id="EEV01054.1"/>
    </source>
</evidence>
<dbReference type="InterPro" id="IPR023875">
    <property type="entry name" value="DNA_repair_put"/>
</dbReference>
<reference evidence="2 3" key="1">
    <citation type="submission" date="2009-08" db="EMBL/GenBank/DDBJ databases">
        <authorList>
            <person name="Weinstock G."/>
            <person name="Sodergren E."/>
            <person name="Clifton S."/>
            <person name="Fulton L."/>
            <person name="Fulton B."/>
            <person name="Courtney L."/>
            <person name="Fronick C."/>
            <person name="Harrison M."/>
            <person name="Strong C."/>
            <person name="Farmer C."/>
            <person name="Delahaunty K."/>
            <person name="Markovic C."/>
            <person name="Hall O."/>
            <person name="Minx P."/>
            <person name="Tomlinson C."/>
            <person name="Mitreva M."/>
            <person name="Nelson J."/>
            <person name="Hou S."/>
            <person name="Wollam A."/>
            <person name="Pepin K.H."/>
            <person name="Johnson M."/>
            <person name="Bhonagiri V."/>
            <person name="Nash W.E."/>
            <person name="Warren W."/>
            <person name="Chinwalla A."/>
            <person name="Mardis E.R."/>
            <person name="Wilson R.K."/>
        </authorList>
    </citation>
    <scope>NUCLEOTIDE SEQUENCE [LARGE SCALE GENOMIC DNA]</scope>
    <source>
        <strain evidence="2 3">L1-82</strain>
    </source>
</reference>
<evidence type="ECO:0000313" key="3">
    <source>
        <dbReference type="Proteomes" id="UP000004828"/>
    </source>
</evidence>
<dbReference type="HOGENOM" id="CLU_068835_0_0_9"/>
<dbReference type="InterPro" id="IPR025404">
    <property type="entry name" value="DUF4130"/>
</dbReference>
<evidence type="ECO:0000259" key="1">
    <source>
        <dbReference type="Pfam" id="PF13566"/>
    </source>
</evidence>
<comment type="caution">
    <text evidence="2">The sequence shown here is derived from an EMBL/GenBank/DDBJ whole genome shotgun (WGS) entry which is preliminary data.</text>
</comment>
<proteinExistence type="predicted"/>